<accession>A0A1R2CLW1</accession>
<dbReference type="PANTHER" id="PTHR41747">
    <property type="entry name" value="CHROMOSOME UNDETERMINED SCAFFOLD_128, WHOLE GENOME SHOTGUN SEQUENCE"/>
    <property type="match status" value="1"/>
</dbReference>
<reference evidence="2 3" key="1">
    <citation type="submission" date="2016-11" db="EMBL/GenBank/DDBJ databases">
        <title>The macronuclear genome of Stentor coeruleus: a giant cell with tiny introns.</title>
        <authorList>
            <person name="Slabodnick M."/>
            <person name="Ruby J.G."/>
            <person name="Reiff S.B."/>
            <person name="Swart E.C."/>
            <person name="Gosai S."/>
            <person name="Prabakaran S."/>
            <person name="Witkowska E."/>
            <person name="Larue G.E."/>
            <person name="Fisher S."/>
            <person name="Freeman R.M."/>
            <person name="Gunawardena J."/>
            <person name="Chu W."/>
            <person name="Stover N.A."/>
            <person name="Gregory B.D."/>
            <person name="Nowacki M."/>
            <person name="Derisi J."/>
            <person name="Roy S.W."/>
            <person name="Marshall W.F."/>
            <person name="Sood P."/>
        </authorList>
    </citation>
    <scope>NUCLEOTIDE SEQUENCE [LARGE SCALE GENOMIC DNA]</scope>
    <source>
        <strain evidence="2">WM001</strain>
    </source>
</reference>
<evidence type="ECO:0000313" key="3">
    <source>
        <dbReference type="Proteomes" id="UP000187209"/>
    </source>
</evidence>
<gene>
    <name evidence="2" type="ORF">SteCoe_7676</name>
</gene>
<feature type="region of interest" description="Disordered" evidence="1">
    <location>
        <begin position="112"/>
        <end position="162"/>
    </location>
</feature>
<name>A0A1R2CLW1_9CILI</name>
<dbReference type="PANTHER" id="PTHR41747:SF1">
    <property type="entry name" value="CHROMOSOME UNDETERMINED SCAFFOLD_128, WHOLE GENOME SHOTGUN SEQUENCE"/>
    <property type="match status" value="1"/>
</dbReference>
<dbReference type="AlphaFoldDB" id="A0A1R2CLW1"/>
<evidence type="ECO:0000256" key="1">
    <source>
        <dbReference type="SAM" id="MobiDB-lite"/>
    </source>
</evidence>
<sequence>MAKQLLISERPGESAVKQSIGNYKGVMLCNRPNDPSDKPVRDGPAPFISRVTVKEQLGINPSLKPVQTVQKPKKTLEILKRHRQWLVQLQKQKEDDAIKEQENLKIQEEKMQKMKKKYKPKEAPEGKPGKLTEKNLRKLDTESKESKQKERPKWAMTEEEAELHEEKEVDNLLEYVQGLDYDSFIDDLEIRQALEIVKERVEEIKKDKEWKHNITAKYNIPDDKDNDLNVEVQSKGSKVSMNSFVSKARSQVDKNLEGNKKNEAEWDRSTRPDKISITDEERVAKLVADQVLANYPNLKSIHSNASVRKMLEKEAKNQLIGPVITTIKEERAKPDASNLPYLHRNPAV</sequence>
<feature type="compositionally biased region" description="Basic and acidic residues" evidence="1">
    <location>
        <begin position="120"/>
        <end position="153"/>
    </location>
</feature>
<dbReference type="EMBL" id="MPUH01000112">
    <property type="protein sequence ID" value="OMJ90002.1"/>
    <property type="molecule type" value="Genomic_DNA"/>
</dbReference>
<keyword evidence="3" id="KW-1185">Reference proteome</keyword>
<protein>
    <submittedName>
        <fullName evidence="2">Uncharacterized protein</fullName>
    </submittedName>
</protein>
<proteinExistence type="predicted"/>
<evidence type="ECO:0000313" key="2">
    <source>
        <dbReference type="EMBL" id="OMJ90002.1"/>
    </source>
</evidence>
<organism evidence="2 3">
    <name type="scientific">Stentor coeruleus</name>
    <dbReference type="NCBI Taxonomy" id="5963"/>
    <lineage>
        <taxon>Eukaryota</taxon>
        <taxon>Sar</taxon>
        <taxon>Alveolata</taxon>
        <taxon>Ciliophora</taxon>
        <taxon>Postciliodesmatophora</taxon>
        <taxon>Heterotrichea</taxon>
        <taxon>Heterotrichida</taxon>
        <taxon>Stentoridae</taxon>
        <taxon>Stentor</taxon>
    </lineage>
</organism>
<dbReference type="Proteomes" id="UP000187209">
    <property type="component" value="Unassembled WGS sequence"/>
</dbReference>
<comment type="caution">
    <text evidence="2">The sequence shown here is derived from an EMBL/GenBank/DDBJ whole genome shotgun (WGS) entry which is preliminary data.</text>
</comment>
<dbReference type="OrthoDB" id="250654at2759"/>